<feature type="domain" description="G-protein coupled receptors family 1 profile" evidence="6">
    <location>
        <begin position="119"/>
        <end position="169"/>
    </location>
</feature>
<keyword evidence="8" id="KW-1185">Reference proteome</keyword>
<keyword evidence="4 5" id="KW-0472">Membrane</keyword>
<feature type="transmembrane region" description="Helical" evidence="5">
    <location>
        <begin position="149"/>
        <end position="167"/>
    </location>
</feature>
<comment type="caution">
    <text evidence="7">The sequence shown here is derived from an EMBL/GenBank/DDBJ whole genome shotgun (WGS) entry which is preliminary data.</text>
</comment>
<evidence type="ECO:0000256" key="5">
    <source>
        <dbReference type="SAM" id="Phobius"/>
    </source>
</evidence>
<dbReference type="Gene3D" id="1.20.1070.10">
    <property type="entry name" value="Rhodopsin 7-helix transmembrane proteins"/>
    <property type="match status" value="1"/>
</dbReference>
<protein>
    <recommendedName>
        <fullName evidence="6">G-protein coupled receptors family 1 profile domain-containing protein</fullName>
    </recommendedName>
</protein>
<dbReference type="EMBL" id="RCHS01001216">
    <property type="protein sequence ID" value="RMX54704.1"/>
    <property type="molecule type" value="Genomic_DNA"/>
</dbReference>
<dbReference type="SUPFAM" id="SSF81321">
    <property type="entry name" value="Family A G protein-coupled receptor-like"/>
    <property type="match status" value="1"/>
</dbReference>
<comment type="subcellular location">
    <subcellularLocation>
        <location evidence="1">Membrane</location>
    </subcellularLocation>
</comment>
<proteinExistence type="predicted"/>
<dbReference type="PROSITE" id="PS50262">
    <property type="entry name" value="G_PROTEIN_RECEP_F1_2"/>
    <property type="match status" value="1"/>
</dbReference>
<dbReference type="GO" id="GO:0016020">
    <property type="term" value="C:membrane"/>
    <property type="evidence" value="ECO:0007669"/>
    <property type="project" value="UniProtKB-SubCell"/>
</dbReference>
<dbReference type="InterPro" id="IPR000276">
    <property type="entry name" value="GPCR_Rhodpsn"/>
</dbReference>
<reference evidence="7 8" key="1">
    <citation type="journal article" date="2018" name="Sci. Rep.">
        <title>Comparative analysis of the Pocillopora damicornis genome highlights role of immune system in coral evolution.</title>
        <authorList>
            <person name="Cunning R."/>
            <person name="Bay R.A."/>
            <person name="Gillette P."/>
            <person name="Baker A.C."/>
            <person name="Traylor-Knowles N."/>
        </authorList>
    </citation>
    <scope>NUCLEOTIDE SEQUENCE [LARGE SCALE GENOMIC DNA]</scope>
    <source>
        <strain evidence="7">RSMAS</strain>
        <tissue evidence="7">Whole animal</tissue>
    </source>
</reference>
<feature type="transmembrane region" description="Helical" evidence="5">
    <location>
        <begin position="79"/>
        <end position="99"/>
    </location>
</feature>
<evidence type="ECO:0000256" key="4">
    <source>
        <dbReference type="ARBA" id="ARBA00023136"/>
    </source>
</evidence>
<dbReference type="InterPro" id="IPR017452">
    <property type="entry name" value="GPCR_Rhodpsn_7TM"/>
</dbReference>
<keyword evidence="3 5" id="KW-1133">Transmembrane helix</keyword>
<gene>
    <name evidence="7" type="ORF">pdam_00024771</name>
</gene>
<evidence type="ECO:0000256" key="2">
    <source>
        <dbReference type="ARBA" id="ARBA00022692"/>
    </source>
</evidence>
<name>A0A3M6UME5_POCDA</name>
<dbReference type="Pfam" id="PF00001">
    <property type="entry name" value="7tm_1"/>
    <property type="match status" value="1"/>
</dbReference>
<sequence length="169" mass="19512">MEPNSFYIKLLYEHKFLKTLSARLKEATEKSKTTIKTKLNGNQVLGSRLLPFHPQDGLKWICHPPRPQKRQLRTKTNKLILSSAVADFCFGMIVVSSPWKINTLLVKKESSLGFLDLRIWVKLSLALEPYIAVTKPLKYLSFMMSRRVIQMVLVYWAIPFLFILTIAST</sequence>
<dbReference type="Proteomes" id="UP000275408">
    <property type="component" value="Unassembled WGS sequence"/>
</dbReference>
<evidence type="ECO:0000256" key="3">
    <source>
        <dbReference type="ARBA" id="ARBA00022989"/>
    </source>
</evidence>
<evidence type="ECO:0000313" key="7">
    <source>
        <dbReference type="EMBL" id="RMX54704.1"/>
    </source>
</evidence>
<evidence type="ECO:0000313" key="8">
    <source>
        <dbReference type="Proteomes" id="UP000275408"/>
    </source>
</evidence>
<evidence type="ECO:0000256" key="1">
    <source>
        <dbReference type="ARBA" id="ARBA00004370"/>
    </source>
</evidence>
<evidence type="ECO:0000259" key="6">
    <source>
        <dbReference type="PROSITE" id="PS50262"/>
    </source>
</evidence>
<accession>A0A3M6UME5</accession>
<keyword evidence="2 5" id="KW-0812">Transmembrane</keyword>
<dbReference type="AlphaFoldDB" id="A0A3M6UME5"/>
<dbReference type="GO" id="GO:0004930">
    <property type="term" value="F:G protein-coupled receptor activity"/>
    <property type="evidence" value="ECO:0007669"/>
    <property type="project" value="InterPro"/>
</dbReference>
<organism evidence="7 8">
    <name type="scientific">Pocillopora damicornis</name>
    <name type="common">Cauliflower coral</name>
    <name type="synonym">Millepora damicornis</name>
    <dbReference type="NCBI Taxonomy" id="46731"/>
    <lineage>
        <taxon>Eukaryota</taxon>
        <taxon>Metazoa</taxon>
        <taxon>Cnidaria</taxon>
        <taxon>Anthozoa</taxon>
        <taxon>Hexacorallia</taxon>
        <taxon>Scleractinia</taxon>
        <taxon>Astrocoeniina</taxon>
        <taxon>Pocilloporidae</taxon>
        <taxon>Pocillopora</taxon>
    </lineage>
</organism>